<accession>A0AAU9KP15</accession>
<gene>
    <name evidence="2" type="ORF">BSTOLATCC_MIC62632</name>
</gene>
<comment type="caution">
    <text evidence="2">The sequence shown here is derived from an EMBL/GenBank/DDBJ whole genome shotgun (WGS) entry which is preliminary data.</text>
</comment>
<feature type="transmembrane region" description="Helical" evidence="1">
    <location>
        <begin position="89"/>
        <end position="106"/>
    </location>
</feature>
<dbReference type="AlphaFoldDB" id="A0AAU9KP15"/>
<keyword evidence="3" id="KW-1185">Reference proteome</keyword>
<proteinExistence type="predicted"/>
<evidence type="ECO:0000313" key="3">
    <source>
        <dbReference type="Proteomes" id="UP001162131"/>
    </source>
</evidence>
<dbReference type="EMBL" id="CAJZBQ010000060">
    <property type="protein sequence ID" value="CAG9335053.1"/>
    <property type="molecule type" value="Genomic_DNA"/>
</dbReference>
<feature type="transmembrane region" description="Helical" evidence="1">
    <location>
        <begin position="7"/>
        <end position="27"/>
    </location>
</feature>
<reference evidence="2" key="1">
    <citation type="submission" date="2021-09" db="EMBL/GenBank/DDBJ databases">
        <authorList>
            <consortium name="AG Swart"/>
            <person name="Singh M."/>
            <person name="Singh A."/>
            <person name="Seah K."/>
            <person name="Emmerich C."/>
        </authorList>
    </citation>
    <scope>NUCLEOTIDE SEQUENCE</scope>
    <source>
        <strain evidence="2">ATCC30299</strain>
    </source>
</reference>
<feature type="transmembrane region" description="Helical" evidence="1">
    <location>
        <begin position="33"/>
        <end position="53"/>
    </location>
</feature>
<evidence type="ECO:0000313" key="2">
    <source>
        <dbReference type="EMBL" id="CAG9335053.1"/>
    </source>
</evidence>
<keyword evidence="1" id="KW-0812">Transmembrane</keyword>
<keyword evidence="1" id="KW-0472">Membrane</keyword>
<protein>
    <submittedName>
        <fullName evidence="2">Uncharacterized protein</fullName>
    </submittedName>
</protein>
<dbReference type="Proteomes" id="UP001162131">
    <property type="component" value="Unassembled WGS sequence"/>
</dbReference>
<sequence length="170" mass="19840">MLGKGEIWILILKLTCWTMCLNLFNFFQDTTRFLVSFAILYTPGYLFIATKLNRVKLHHLINPHVKLFWESLYAVSASILLGASLDYQLIWINSLVIVYIVLPKVLQGKYQTQQYITIAFTLFVISQLPLDVDFDTDWQKYPFPVILSTEIGHTFGVIYDLASKYYSYYI</sequence>
<organism evidence="2 3">
    <name type="scientific">Blepharisma stoltei</name>
    <dbReference type="NCBI Taxonomy" id="1481888"/>
    <lineage>
        <taxon>Eukaryota</taxon>
        <taxon>Sar</taxon>
        <taxon>Alveolata</taxon>
        <taxon>Ciliophora</taxon>
        <taxon>Postciliodesmatophora</taxon>
        <taxon>Heterotrichea</taxon>
        <taxon>Heterotrichida</taxon>
        <taxon>Blepharismidae</taxon>
        <taxon>Blepharisma</taxon>
    </lineage>
</organism>
<name>A0AAU9KP15_9CILI</name>
<keyword evidence="1" id="KW-1133">Transmembrane helix</keyword>
<evidence type="ECO:0000256" key="1">
    <source>
        <dbReference type="SAM" id="Phobius"/>
    </source>
</evidence>